<dbReference type="Gene3D" id="3.40.50.2300">
    <property type="match status" value="2"/>
</dbReference>
<dbReference type="AlphaFoldDB" id="A0AB33JK39"/>
<evidence type="ECO:0000313" key="1">
    <source>
        <dbReference type="EMBL" id="BFP43714.1"/>
    </source>
</evidence>
<organism evidence="1">
    <name type="scientific">Kitasatospora sp. CMC57</name>
    <dbReference type="NCBI Taxonomy" id="3231513"/>
    <lineage>
        <taxon>Bacteria</taxon>
        <taxon>Bacillati</taxon>
        <taxon>Actinomycetota</taxon>
        <taxon>Actinomycetes</taxon>
        <taxon>Kitasatosporales</taxon>
        <taxon>Streptomycetaceae</taxon>
        <taxon>Kitasatospora</taxon>
    </lineage>
</organism>
<dbReference type="RefSeq" id="WP_407986317.1">
    <property type="nucleotide sequence ID" value="NZ_AP035881.2"/>
</dbReference>
<dbReference type="InterPro" id="IPR028082">
    <property type="entry name" value="Peripla_BP_I"/>
</dbReference>
<dbReference type="SUPFAM" id="SSF53822">
    <property type="entry name" value="Periplasmic binding protein-like I"/>
    <property type="match status" value="1"/>
</dbReference>
<sequence>MSILNPRTWGTLTRWAVGTAAVLLLVAAGWTGHALLQPSLDCAPGVQKRGPQQECTGVSDGGFSFAPALDDVSRRIKAENDRIAGRPHATVAFMVSMVGASDVTQQQILREIQGAYLAQYRENRDNNLSPAIRLVLANPGSGGAQWRSVADQLGTMARSATDNLRAVAGFDTSVNTTKEAIGYLTNTLRIPVIGGLITADDIANSDEHPSAFPGLARVVPTNTQVADTLATYVGKRATPSTTKVVEDLREDDNYIKSLRVAFGKHTSLPSEQFRSPGDILATGNLSNDFQQMVSSLCTSKVETIYFAGRYTQLRQFLNELGKRGCRDKTFTVVTGDAADTLASDPEFNWEILKTNKENGRIVVQYAAVANSAMWDQGETVNGGSKDELTHLTAELDKQDLKGFGPVDFRGSRTMIAHDSVRTAVAAIRKAAVLNPIPGLQDTRDKLLRLHGDARINGTSGWICLDNNGNPDHKALAVVELDPEAPTKEKAIRVKALTWAGDSPPEPDCPTKK</sequence>
<gene>
    <name evidence="1" type="ORF">KCMC57_00820</name>
</gene>
<dbReference type="EMBL" id="AP035881">
    <property type="protein sequence ID" value="BFP43714.1"/>
    <property type="molecule type" value="Genomic_DNA"/>
</dbReference>
<proteinExistence type="predicted"/>
<name>A0AB33JK39_9ACTN</name>
<accession>A0AB33JK39</accession>
<reference evidence="1" key="1">
    <citation type="submission" date="2024-07" db="EMBL/GenBank/DDBJ databases">
        <title>Complete genome sequences of cellulolytic bacteria, Kitasatospora sp. CMC57 and Streptomyces sp. CMC78, isolated from Japanese agricultural soil.</title>
        <authorList>
            <person name="Hashimoto T."/>
            <person name="Ito M."/>
            <person name="Iwamoto M."/>
            <person name="Fukahori D."/>
            <person name="Shoda T."/>
            <person name="Sakoda M."/>
            <person name="Morohoshi T."/>
            <person name="Mitsuboshi M."/>
            <person name="Nishizawa T."/>
        </authorList>
    </citation>
    <scope>NUCLEOTIDE SEQUENCE</scope>
    <source>
        <strain evidence="1">CMC57</strain>
    </source>
</reference>
<protein>
    <submittedName>
        <fullName evidence="1">Uncharacterized protein</fullName>
    </submittedName>
</protein>